<feature type="domain" description="Carboxylesterase type B" evidence="2">
    <location>
        <begin position="25"/>
        <end position="517"/>
    </location>
</feature>
<evidence type="ECO:0000313" key="4">
    <source>
        <dbReference type="EMBL" id="CAF4160634.1"/>
    </source>
</evidence>
<dbReference type="Proteomes" id="UP000663864">
    <property type="component" value="Unassembled WGS sequence"/>
</dbReference>
<dbReference type="PANTHER" id="PTHR11559">
    <property type="entry name" value="CARBOXYLESTERASE"/>
    <property type="match status" value="1"/>
</dbReference>
<protein>
    <recommendedName>
        <fullName evidence="2">Carboxylesterase type B domain-containing protein</fullName>
    </recommendedName>
</protein>
<evidence type="ECO:0000313" key="5">
    <source>
        <dbReference type="Proteomes" id="UP000663864"/>
    </source>
</evidence>
<dbReference type="InterPro" id="IPR029058">
    <property type="entry name" value="AB_hydrolase_fold"/>
</dbReference>
<dbReference type="Pfam" id="PF00135">
    <property type="entry name" value="COesterase"/>
    <property type="match status" value="1"/>
</dbReference>
<feature type="signal peptide" evidence="1">
    <location>
        <begin position="1"/>
        <end position="22"/>
    </location>
</feature>
<dbReference type="Gene3D" id="3.40.50.1820">
    <property type="entry name" value="alpha/beta hydrolase"/>
    <property type="match status" value="1"/>
</dbReference>
<dbReference type="InterPro" id="IPR050309">
    <property type="entry name" value="Type-B_Carboxylest/Lipase"/>
</dbReference>
<name>A0A815SRW3_9BILA</name>
<evidence type="ECO:0000313" key="3">
    <source>
        <dbReference type="EMBL" id="CAF1493420.1"/>
    </source>
</evidence>
<organism evidence="3 5">
    <name type="scientific">Rotaria sordida</name>
    <dbReference type="NCBI Taxonomy" id="392033"/>
    <lineage>
        <taxon>Eukaryota</taxon>
        <taxon>Metazoa</taxon>
        <taxon>Spiralia</taxon>
        <taxon>Gnathifera</taxon>
        <taxon>Rotifera</taxon>
        <taxon>Eurotatoria</taxon>
        <taxon>Bdelloidea</taxon>
        <taxon>Philodinida</taxon>
        <taxon>Philodinidae</taxon>
        <taxon>Rotaria</taxon>
    </lineage>
</organism>
<keyword evidence="1" id="KW-0732">Signal</keyword>
<dbReference type="SUPFAM" id="SSF53474">
    <property type="entry name" value="alpha/beta-Hydrolases"/>
    <property type="match status" value="1"/>
</dbReference>
<evidence type="ECO:0000259" key="2">
    <source>
        <dbReference type="Pfam" id="PF00135"/>
    </source>
</evidence>
<comment type="caution">
    <text evidence="3">The sequence shown here is derived from an EMBL/GenBank/DDBJ whole genome shotgun (WGS) entry which is preliminary data.</text>
</comment>
<dbReference type="Proteomes" id="UP000663836">
    <property type="component" value="Unassembled WGS sequence"/>
</dbReference>
<sequence>MTRFRLLCHILFFIIATPTTENVGLQTQQGIIYGRQTQNSIEYLGIQYAKVIRWKPPIDLASEIFPNGSFQATSFGPCCPQPSSDAYIPKQDEQCLYLNIFKPILQSNHSLLPVFVWIHGGGHALGCSSQSIPLRYNGTNMIAYSPPDQPAIIITINYRLGVLADMYLKELIEEDSEWPAAGNYMKLDMLSALRWIKKNIQDYGGDSNNIALFGESAGGLSVINLGAVKGSANLYRTAISESGLGSPGTYSSYNNMSNALNYSNSVVQRLNCSSDVKEKVLSCIRNSSIEDLFKAYGNRATKPIIDNYFFPLYPPLAIKNGTYNKGLSLIMGNNDYEDPICFQQPDMNFNDAVSLLTQSIGYKWIPMIVNHYHINNCSSDPNANITRCCNIVRLILMDKTFDCNVRRLYNGLYLKYGPEYENNKLFWYHLNCHPECPVVPDKDVCEHASEIAYVFGTISSWNSVGPVNCTWDNQSRIFSNEIIAHWINIATTGRPLSQWPDYDPSTSRYFYITPDQDFSPMTWNRNCSVFDQIEEEGVKETFGNNSYSIKETVV</sequence>
<proteinExistence type="predicted"/>
<gene>
    <name evidence="4" type="ORF">JBS370_LOCUS34479</name>
    <name evidence="3" type="ORF">ZHD862_LOCUS37117</name>
</gene>
<dbReference type="EMBL" id="CAJNOT010006640">
    <property type="protein sequence ID" value="CAF1493420.1"/>
    <property type="molecule type" value="Genomic_DNA"/>
</dbReference>
<accession>A0A815SRW3</accession>
<dbReference type="EMBL" id="CAJOBD010010957">
    <property type="protein sequence ID" value="CAF4160634.1"/>
    <property type="molecule type" value="Genomic_DNA"/>
</dbReference>
<evidence type="ECO:0000256" key="1">
    <source>
        <dbReference type="SAM" id="SignalP"/>
    </source>
</evidence>
<dbReference type="AlphaFoldDB" id="A0A815SRW3"/>
<reference evidence="3" key="1">
    <citation type="submission" date="2021-02" db="EMBL/GenBank/DDBJ databases">
        <authorList>
            <person name="Nowell W R."/>
        </authorList>
    </citation>
    <scope>NUCLEOTIDE SEQUENCE</scope>
</reference>
<dbReference type="InterPro" id="IPR002018">
    <property type="entry name" value="CarbesteraseB"/>
</dbReference>
<feature type="chain" id="PRO_5035607647" description="Carboxylesterase type B domain-containing protein" evidence="1">
    <location>
        <begin position="23"/>
        <end position="554"/>
    </location>
</feature>